<feature type="transmembrane region" description="Helical" evidence="1">
    <location>
        <begin position="141"/>
        <end position="162"/>
    </location>
</feature>
<reference evidence="2 3" key="1">
    <citation type="submission" date="2015-09" db="EMBL/GenBank/DDBJ databases">
        <title>Draft genome sequence of Kouleothrix aurantiaca JCM 19913.</title>
        <authorList>
            <person name="Hemp J."/>
        </authorList>
    </citation>
    <scope>NUCLEOTIDE SEQUENCE [LARGE SCALE GENOMIC DNA]</scope>
    <source>
        <strain evidence="2 3">COM-B</strain>
    </source>
</reference>
<accession>A0A0P9D4C5</accession>
<protein>
    <submittedName>
        <fullName evidence="2">Uncharacterized protein</fullName>
    </submittedName>
</protein>
<dbReference type="AlphaFoldDB" id="A0A0P9D4C5"/>
<keyword evidence="1" id="KW-1133">Transmembrane helix</keyword>
<dbReference type="EMBL" id="LJCR01001611">
    <property type="protein sequence ID" value="KPV50048.1"/>
    <property type="molecule type" value="Genomic_DNA"/>
</dbReference>
<keyword evidence="3" id="KW-1185">Reference proteome</keyword>
<organism evidence="2 3">
    <name type="scientific">Kouleothrix aurantiaca</name>
    <dbReference type="NCBI Taxonomy" id="186479"/>
    <lineage>
        <taxon>Bacteria</taxon>
        <taxon>Bacillati</taxon>
        <taxon>Chloroflexota</taxon>
        <taxon>Chloroflexia</taxon>
        <taxon>Chloroflexales</taxon>
        <taxon>Roseiflexineae</taxon>
        <taxon>Roseiflexaceae</taxon>
        <taxon>Kouleothrix</taxon>
    </lineage>
</organism>
<gene>
    <name evidence="2" type="ORF">SE17_29215</name>
</gene>
<name>A0A0P9D4C5_9CHLR</name>
<feature type="non-terminal residue" evidence="2">
    <location>
        <position position="204"/>
    </location>
</feature>
<dbReference type="Proteomes" id="UP000050509">
    <property type="component" value="Unassembled WGS sequence"/>
</dbReference>
<keyword evidence="1" id="KW-0472">Membrane</keyword>
<keyword evidence="1" id="KW-0812">Transmembrane</keyword>
<evidence type="ECO:0000313" key="3">
    <source>
        <dbReference type="Proteomes" id="UP000050509"/>
    </source>
</evidence>
<sequence length="204" mass="22610">MAQALSTSEYIQRRLQPMRRRLQLRDWLLLATRTLWLAPAGFALLQIIGRLTPLPSLLLWSLVPPALWLLFILGALVFRRLPAAQVARRVDLELGLRERLSTALELGSQKAENPLAGQQQDDARTFAETLRPRMLPLAIAVARRPLFAALGALILGVALAVLPNPQTAVLAERAAVRQVAAQIADQTQQLRQQIAQSQTLTPEE</sequence>
<proteinExistence type="predicted"/>
<evidence type="ECO:0000313" key="2">
    <source>
        <dbReference type="EMBL" id="KPV50048.1"/>
    </source>
</evidence>
<feature type="transmembrane region" description="Helical" evidence="1">
    <location>
        <begin position="57"/>
        <end position="78"/>
    </location>
</feature>
<feature type="transmembrane region" description="Helical" evidence="1">
    <location>
        <begin position="27"/>
        <end position="51"/>
    </location>
</feature>
<comment type="caution">
    <text evidence="2">The sequence shown here is derived from an EMBL/GenBank/DDBJ whole genome shotgun (WGS) entry which is preliminary data.</text>
</comment>
<evidence type="ECO:0000256" key="1">
    <source>
        <dbReference type="SAM" id="Phobius"/>
    </source>
</evidence>